<dbReference type="Gene3D" id="3.90.850.10">
    <property type="entry name" value="Fumarylacetoacetase-like, C-terminal domain"/>
    <property type="match status" value="1"/>
</dbReference>
<dbReference type="InterPro" id="IPR011234">
    <property type="entry name" value="Fumarylacetoacetase-like_C"/>
</dbReference>
<dbReference type="GO" id="GO:0046872">
    <property type="term" value="F:metal ion binding"/>
    <property type="evidence" value="ECO:0007669"/>
    <property type="project" value="UniProtKB-KW"/>
</dbReference>
<evidence type="ECO:0000313" key="5">
    <source>
        <dbReference type="Proteomes" id="UP000092460"/>
    </source>
</evidence>
<protein>
    <recommendedName>
        <fullName evidence="3">Fumarylacetoacetase-like C-terminal domain-containing protein</fullName>
    </recommendedName>
</protein>
<name>A0A1B0BMJ5_9MUSC</name>
<evidence type="ECO:0000256" key="2">
    <source>
        <dbReference type="ARBA" id="ARBA00022723"/>
    </source>
</evidence>
<evidence type="ECO:0000256" key="1">
    <source>
        <dbReference type="ARBA" id="ARBA00010211"/>
    </source>
</evidence>
<dbReference type="InterPro" id="IPR051121">
    <property type="entry name" value="FAH"/>
</dbReference>
<dbReference type="GO" id="GO:0006107">
    <property type="term" value="P:oxaloacetate metabolic process"/>
    <property type="evidence" value="ECO:0007669"/>
    <property type="project" value="UniProtKB-ARBA"/>
</dbReference>
<accession>A0A1B0BMJ5</accession>
<dbReference type="InterPro" id="IPR036663">
    <property type="entry name" value="Fumarylacetoacetase_C_sf"/>
</dbReference>
<dbReference type="AlphaFoldDB" id="A0A1B0BMJ5"/>
<dbReference type="GO" id="GO:0050163">
    <property type="term" value="F:oxaloacetate tautomerase activity"/>
    <property type="evidence" value="ECO:0007669"/>
    <property type="project" value="UniProtKB-ARBA"/>
</dbReference>
<evidence type="ECO:0000313" key="4">
    <source>
        <dbReference type="EnsemblMetazoa" id="GPPI034849-PA"/>
    </source>
</evidence>
<dbReference type="PANTHER" id="PTHR42796:SF4">
    <property type="entry name" value="FUMARYLACETOACETATE HYDROLASE DOMAIN-CONTAINING PROTEIN 2A"/>
    <property type="match status" value="1"/>
</dbReference>
<sequence length="351" mass="39526">MAKCLTKLLGKRPSSRLSELYITIQPHTFRRFLMRNVLGVGVTPYLYVCMWLSDKKPEELKKPTLRFIQFLRGNDERKRLGVVSEDGNTFAELSGGACVSNDFLAFLKQGFSSQELLHKIDRVQCERMNDRLILLPPIINPGKIICVGLNYKGHCDEQNKQPPTDPVFFSKFGNALVGPLDCVVAHSVTKRLDWEVELAVVISRKCRHVQCKDAMNYVFGYTIAQDISARDWQKRNGGQFFIGKSMDTFCPIGPAVVHSSMIGDPHNLYLKCTINGEEKQSGNTREMIFRIDELISRLSSFLTLLPGDLILTGTPKGVGMYHKPPQYLKVGDVIQSEIQCVGKMINQVIAP</sequence>
<feature type="domain" description="Fumarylacetoacetase-like C-terminal" evidence="3">
    <location>
        <begin position="143"/>
        <end position="348"/>
    </location>
</feature>
<dbReference type="VEuPathDB" id="VectorBase:GPPI034849"/>
<dbReference type="EnsemblMetazoa" id="GPPI034849-RA">
    <property type="protein sequence ID" value="GPPI034849-PA"/>
    <property type="gene ID" value="GPPI034849"/>
</dbReference>
<dbReference type="STRING" id="67801.A0A1B0BMJ5"/>
<proteinExistence type="inferred from homology"/>
<keyword evidence="2" id="KW-0479">Metal-binding</keyword>
<dbReference type="Proteomes" id="UP000092460">
    <property type="component" value="Unassembled WGS sequence"/>
</dbReference>
<dbReference type="PANTHER" id="PTHR42796">
    <property type="entry name" value="FUMARYLACETOACETATE HYDROLASE DOMAIN-CONTAINING PROTEIN 2A-RELATED"/>
    <property type="match status" value="1"/>
</dbReference>
<evidence type="ECO:0000259" key="3">
    <source>
        <dbReference type="Pfam" id="PF01557"/>
    </source>
</evidence>
<organism evidence="4 5">
    <name type="scientific">Glossina palpalis gambiensis</name>
    <dbReference type="NCBI Taxonomy" id="67801"/>
    <lineage>
        <taxon>Eukaryota</taxon>
        <taxon>Metazoa</taxon>
        <taxon>Ecdysozoa</taxon>
        <taxon>Arthropoda</taxon>
        <taxon>Hexapoda</taxon>
        <taxon>Insecta</taxon>
        <taxon>Pterygota</taxon>
        <taxon>Neoptera</taxon>
        <taxon>Endopterygota</taxon>
        <taxon>Diptera</taxon>
        <taxon>Brachycera</taxon>
        <taxon>Muscomorpha</taxon>
        <taxon>Hippoboscoidea</taxon>
        <taxon>Glossinidae</taxon>
        <taxon>Glossina</taxon>
    </lineage>
</organism>
<dbReference type="Pfam" id="PF01557">
    <property type="entry name" value="FAA_hydrolase"/>
    <property type="match status" value="1"/>
</dbReference>
<dbReference type="EMBL" id="JXJN01016973">
    <property type="status" value="NOT_ANNOTATED_CDS"/>
    <property type="molecule type" value="Genomic_DNA"/>
</dbReference>
<comment type="similarity">
    <text evidence="1">Belongs to the FAH family.</text>
</comment>
<reference evidence="5" key="1">
    <citation type="submission" date="2015-01" db="EMBL/GenBank/DDBJ databases">
        <authorList>
            <person name="Aksoy S."/>
            <person name="Warren W."/>
            <person name="Wilson R.K."/>
        </authorList>
    </citation>
    <scope>NUCLEOTIDE SEQUENCE [LARGE SCALE GENOMIC DNA]</scope>
    <source>
        <strain evidence="5">IAEA</strain>
    </source>
</reference>
<dbReference type="FunFam" id="3.90.850.10:FF:000002">
    <property type="entry name" value="2-hydroxyhepta-2,4-diene-1,7-dioate isomerase"/>
    <property type="match status" value="1"/>
</dbReference>
<keyword evidence="5" id="KW-1185">Reference proteome</keyword>
<reference evidence="4" key="2">
    <citation type="submission" date="2020-05" db="UniProtKB">
        <authorList>
            <consortium name="EnsemblMetazoa"/>
        </authorList>
    </citation>
    <scope>IDENTIFICATION</scope>
    <source>
        <strain evidence="4">IAEA</strain>
    </source>
</reference>
<dbReference type="SUPFAM" id="SSF56529">
    <property type="entry name" value="FAH"/>
    <property type="match status" value="1"/>
</dbReference>